<accession>A0ABV6N5U2</accession>
<dbReference type="Proteomes" id="UP001589810">
    <property type="component" value="Unassembled WGS sequence"/>
</dbReference>
<proteinExistence type="predicted"/>
<dbReference type="RefSeq" id="WP_273938252.1">
    <property type="nucleotide sequence ID" value="NZ_CP097263.1"/>
</dbReference>
<feature type="compositionally biased region" description="Basic and acidic residues" evidence="1">
    <location>
        <begin position="15"/>
        <end position="35"/>
    </location>
</feature>
<keyword evidence="3" id="KW-1185">Reference proteome</keyword>
<reference evidence="2 3" key="1">
    <citation type="submission" date="2024-09" db="EMBL/GenBank/DDBJ databases">
        <authorList>
            <person name="Sun Q."/>
            <person name="Mori K."/>
        </authorList>
    </citation>
    <scope>NUCLEOTIDE SEQUENCE [LARGE SCALE GENOMIC DNA]</scope>
    <source>
        <strain evidence="2 3">TBRC 1432</strain>
    </source>
</reference>
<dbReference type="EMBL" id="JBHLUD010000015">
    <property type="protein sequence ID" value="MFC0547903.1"/>
    <property type="molecule type" value="Genomic_DNA"/>
</dbReference>
<feature type="region of interest" description="Disordered" evidence="1">
    <location>
        <begin position="1"/>
        <end position="72"/>
    </location>
</feature>
<organism evidence="2 3">
    <name type="scientific">Kutzneria chonburiensis</name>
    <dbReference type="NCBI Taxonomy" id="1483604"/>
    <lineage>
        <taxon>Bacteria</taxon>
        <taxon>Bacillati</taxon>
        <taxon>Actinomycetota</taxon>
        <taxon>Actinomycetes</taxon>
        <taxon>Pseudonocardiales</taxon>
        <taxon>Pseudonocardiaceae</taxon>
        <taxon>Kutzneria</taxon>
    </lineage>
</organism>
<feature type="compositionally biased region" description="Basic and acidic residues" evidence="1">
    <location>
        <begin position="44"/>
        <end position="57"/>
    </location>
</feature>
<name>A0ABV6N5U2_9PSEU</name>
<sequence length="189" mass="20440">MNGNEPTKSVQQQEQENKRQEQQDADHNKKFEQYKGDGSQAKPLDMRSDGNKHDDPPKVPGTDPAHPGKGDTAVNTAAMARFAWNMGILANTVSAVNKSLVPAVYVKPGAFLTAKAKVQKPVGTVGDNLVTATEKIHTMLLDVIDDVGKTLLAYEKADELNKMTADKYNELFNQSGGDLDNVKWGGSGS</sequence>
<evidence type="ECO:0000256" key="1">
    <source>
        <dbReference type="SAM" id="MobiDB-lite"/>
    </source>
</evidence>
<comment type="caution">
    <text evidence="2">The sequence shown here is derived from an EMBL/GenBank/DDBJ whole genome shotgun (WGS) entry which is preliminary data.</text>
</comment>
<gene>
    <name evidence="2" type="ORF">ACFFH7_40805</name>
</gene>
<feature type="compositionally biased region" description="Polar residues" evidence="1">
    <location>
        <begin position="1"/>
        <end position="10"/>
    </location>
</feature>
<evidence type="ECO:0000313" key="3">
    <source>
        <dbReference type="Proteomes" id="UP001589810"/>
    </source>
</evidence>
<protein>
    <submittedName>
        <fullName evidence="2">Uncharacterized protein</fullName>
    </submittedName>
</protein>
<evidence type="ECO:0000313" key="2">
    <source>
        <dbReference type="EMBL" id="MFC0547903.1"/>
    </source>
</evidence>